<feature type="transmembrane region" description="Helical" evidence="8">
    <location>
        <begin position="240"/>
        <end position="259"/>
    </location>
</feature>
<feature type="transmembrane region" description="Helical" evidence="8">
    <location>
        <begin position="69"/>
        <end position="86"/>
    </location>
</feature>
<dbReference type="InterPro" id="IPR011701">
    <property type="entry name" value="MFS"/>
</dbReference>
<evidence type="ECO:0000256" key="2">
    <source>
        <dbReference type="ARBA" id="ARBA00008335"/>
    </source>
</evidence>
<keyword evidence="3" id="KW-0813">Transport</keyword>
<comment type="subcellular location">
    <subcellularLocation>
        <location evidence="1">Cell membrane</location>
        <topology evidence="1">Multi-pass membrane protein</topology>
    </subcellularLocation>
</comment>
<dbReference type="PANTHER" id="PTHR43271:SF2">
    <property type="entry name" value="BLL2771 PROTEIN"/>
    <property type="match status" value="1"/>
</dbReference>
<keyword evidence="7 8" id="KW-0472">Membrane</keyword>
<keyword evidence="6 8" id="KW-1133">Transmembrane helix</keyword>
<keyword evidence="11" id="KW-1185">Reference proteome</keyword>
<proteinExistence type="inferred from homology"/>
<dbReference type="PROSITE" id="PS50850">
    <property type="entry name" value="MFS"/>
    <property type="match status" value="1"/>
</dbReference>
<dbReference type="CDD" id="cd17324">
    <property type="entry name" value="MFS_NepI_like"/>
    <property type="match status" value="1"/>
</dbReference>
<evidence type="ECO:0000256" key="3">
    <source>
        <dbReference type="ARBA" id="ARBA00022448"/>
    </source>
</evidence>
<dbReference type="RefSeq" id="WP_354444313.1">
    <property type="nucleotide sequence ID" value="NZ_JBEPSH010000005.1"/>
</dbReference>
<dbReference type="InterPro" id="IPR036259">
    <property type="entry name" value="MFS_trans_sf"/>
</dbReference>
<feature type="transmembrane region" description="Helical" evidence="8">
    <location>
        <begin position="35"/>
        <end position="57"/>
    </location>
</feature>
<evidence type="ECO:0000259" key="9">
    <source>
        <dbReference type="PROSITE" id="PS50850"/>
    </source>
</evidence>
<dbReference type="Pfam" id="PF07690">
    <property type="entry name" value="MFS_1"/>
    <property type="match status" value="1"/>
</dbReference>
<feature type="transmembrane region" description="Helical" evidence="8">
    <location>
        <begin position="362"/>
        <end position="382"/>
    </location>
</feature>
<keyword evidence="4" id="KW-1003">Cell membrane</keyword>
<dbReference type="Proteomes" id="UP001549320">
    <property type="component" value="Unassembled WGS sequence"/>
</dbReference>
<feature type="transmembrane region" description="Helical" evidence="8">
    <location>
        <begin position="296"/>
        <end position="313"/>
    </location>
</feature>
<evidence type="ECO:0000313" key="10">
    <source>
        <dbReference type="EMBL" id="MET4577708.1"/>
    </source>
</evidence>
<sequence length="393" mass="40811">MNVFLIYAACAIAGGFALRVTDPIIPMVAEQFQVSASQAALLTTCFAVPYALAQLILGPLGDRFGKTQCIRVCAFGLGATLLVSLLSPSFGALLSTRVLAGAFAGGLIPLVLASLGDQFEIKERQVMIGRMLFAIISGQMLGSVLGGLMGDQWGWWSALASAASVAVMAAILAWIGLRHYVSAPAQPSGSTRSPFSGYRQVFQNPKAPWVYACVAAEGILFFGFFPHISALLGSTEPSSVSSQAGLVLGAFGAGGLLYASMVRRLVTQLGMARMCLWGSLMGAACCALLISLPGVQGAAALLFAAGFGFYMLHNSLQTQATELSAVARASGVALLAFSFFAGQGLGPLVFGVLFKHWGMQGALSAMAVGMIVLGQVAMRYVCPPLKSKAMPAS</sequence>
<feature type="transmembrane region" description="Helical" evidence="8">
    <location>
        <begin position="128"/>
        <end position="149"/>
    </location>
</feature>
<protein>
    <submittedName>
        <fullName evidence="10">DHA1 family inner membrane transport protein</fullName>
    </submittedName>
</protein>
<name>A0ABV2QAV8_9BURK</name>
<feature type="transmembrane region" description="Helical" evidence="8">
    <location>
        <begin position="98"/>
        <end position="116"/>
    </location>
</feature>
<feature type="transmembrane region" description="Helical" evidence="8">
    <location>
        <begin position="155"/>
        <end position="177"/>
    </location>
</feature>
<evidence type="ECO:0000256" key="6">
    <source>
        <dbReference type="ARBA" id="ARBA00022989"/>
    </source>
</evidence>
<feature type="domain" description="Major facilitator superfamily (MFS) profile" evidence="9">
    <location>
        <begin position="3"/>
        <end position="386"/>
    </location>
</feature>
<comment type="caution">
    <text evidence="10">The sequence shown here is derived from an EMBL/GenBank/DDBJ whole genome shotgun (WGS) entry which is preliminary data.</text>
</comment>
<gene>
    <name evidence="10" type="ORF">ABIE13_002819</name>
</gene>
<evidence type="ECO:0000256" key="7">
    <source>
        <dbReference type="ARBA" id="ARBA00023136"/>
    </source>
</evidence>
<feature type="transmembrane region" description="Helical" evidence="8">
    <location>
        <begin position="271"/>
        <end position="290"/>
    </location>
</feature>
<evidence type="ECO:0000256" key="1">
    <source>
        <dbReference type="ARBA" id="ARBA00004651"/>
    </source>
</evidence>
<feature type="transmembrane region" description="Helical" evidence="8">
    <location>
        <begin position="325"/>
        <end position="350"/>
    </location>
</feature>
<keyword evidence="5 8" id="KW-0812">Transmembrane</keyword>
<evidence type="ECO:0000256" key="8">
    <source>
        <dbReference type="SAM" id="Phobius"/>
    </source>
</evidence>
<evidence type="ECO:0000256" key="5">
    <source>
        <dbReference type="ARBA" id="ARBA00022692"/>
    </source>
</evidence>
<comment type="similarity">
    <text evidence="2">Belongs to the major facilitator superfamily.</text>
</comment>
<dbReference type="SUPFAM" id="SSF103473">
    <property type="entry name" value="MFS general substrate transporter"/>
    <property type="match status" value="1"/>
</dbReference>
<dbReference type="PANTHER" id="PTHR43271">
    <property type="entry name" value="BLL2771 PROTEIN"/>
    <property type="match status" value="1"/>
</dbReference>
<dbReference type="Gene3D" id="1.20.1250.20">
    <property type="entry name" value="MFS general substrate transporter like domains"/>
    <property type="match status" value="1"/>
</dbReference>
<organism evidence="10 11">
    <name type="scientific">Ottowia thiooxydans</name>
    <dbReference type="NCBI Taxonomy" id="219182"/>
    <lineage>
        <taxon>Bacteria</taxon>
        <taxon>Pseudomonadati</taxon>
        <taxon>Pseudomonadota</taxon>
        <taxon>Betaproteobacteria</taxon>
        <taxon>Burkholderiales</taxon>
        <taxon>Comamonadaceae</taxon>
        <taxon>Ottowia</taxon>
    </lineage>
</organism>
<reference evidence="10 11" key="1">
    <citation type="submission" date="2024-06" db="EMBL/GenBank/DDBJ databases">
        <title>Sorghum-associated microbial communities from plants grown in Nebraska, USA.</title>
        <authorList>
            <person name="Schachtman D."/>
        </authorList>
    </citation>
    <scope>NUCLEOTIDE SEQUENCE [LARGE SCALE GENOMIC DNA]</scope>
    <source>
        <strain evidence="10 11">2709</strain>
    </source>
</reference>
<feature type="transmembrane region" description="Helical" evidence="8">
    <location>
        <begin position="209"/>
        <end position="228"/>
    </location>
</feature>
<dbReference type="InterPro" id="IPR020846">
    <property type="entry name" value="MFS_dom"/>
</dbReference>
<accession>A0ABV2QAV8</accession>
<evidence type="ECO:0000313" key="11">
    <source>
        <dbReference type="Proteomes" id="UP001549320"/>
    </source>
</evidence>
<evidence type="ECO:0000256" key="4">
    <source>
        <dbReference type="ARBA" id="ARBA00022475"/>
    </source>
</evidence>
<dbReference type="EMBL" id="JBEPSH010000005">
    <property type="protein sequence ID" value="MET4577708.1"/>
    <property type="molecule type" value="Genomic_DNA"/>
</dbReference>